<dbReference type="Proteomes" id="UP000287171">
    <property type="component" value="Unassembled WGS sequence"/>
</dbReference>
<dbReference type="AlphaFoldDB" id="A0A402B9S1"/>
<dbReference type="EMBL" id="BIFT01000001">
    <property type="protein sequence ID" value="GCE28131.1"/>
    <property type="molecule type" value="Genomic_DNA"/>
</dbReference>
<evidence type="ECO:0000313" key="1">
    <source>
        <dbReference type="EMBL" id="GCE28131.1"/>
    </source>
</evidence>
<dbReference type="OrthoDB" id="7054049at2"/>
<proteinExistence type="predicted"/>
<comment type="caution">
    <text evidence="1">The sequence shown here is derived from an EMBL/GenBank/DDBJ whole genome shotgun (WGS) entry which is preliminary data.</text>
</comment>
<gene>
    <name evidence="1" type="ORF">KDA_36150</name>
</gene>
<accession>A0A402B9S1</accession>
<dbReference type="RefSeq" id="WP_126628385.1">
    <property type="nucleotide sequence ID" value="NZ_BIFT01000001.1"/>
</dbReference>
<protein>
    <submittedName>
        <fullName evidence="1">Uncharacterized protein</fullName>
    </submittedName>
</protein>
<sequence>MDKLPSLWGDDGITNIPSSKPLIKQKAKKLSAQQRNTRVTELMQVYFDRASNNNFLPLDTALEEDLKTLFSTHVWGFREVIITIVMARLLDPEYRASEDFYKCKPRSIYEQPIRSILLEKEIPHRQSGVLNIAKAAQKINEQWAAGKDQKNVADAVVRLVKKIEQMPQEEVENFAIHVHAYFLREQKASSLLKVEVQPEADPDFLYKICKQLIMEVPDAGNTPQRIAGYLLQAYHEVLETGIIVSGHEDSANTTNRTSKKVGDIVEEGFDNDGTKVTHNIYEVTVKKFDEQRIRDAFSSVSEFDRESGTETKEIIILCRQQDIHPSIIATTNASGYFGKLEYNSLTFYYQDIYEWVLSQLLRMPPAARIDFYTKLDAYIQRANTSPKVRVHWKHLHE</sequence>
<reference evidence="2" key="1">
    <citation type="submission" date="2018-12" db="EMBL/GenBank/DDBJ databases">
        <title>Tengunoibacter tsumagoiensis gen. nov., sp. nov., Dictyobacter kobayashii sp. nov., D. alpinus sp. nov., and D. joshuensis sp. nov. and description of Dictyobacteraceae fam. nov. within the order Ktedonobacterales isolated from Tengu-no-mugimeshi.</title>
        <authorList>
            <person name="Wang C.M."/>
            <person name="Zheng Y."/>
            <person name="Sakai Y."/>
            <person name="Toyoda A."/>
            <person name="Minakuchi Y."/>
            <person name="Abe K."/>
            <person name="Yokota A."/>
            <person name="Yabe S."/>
        </authorList>
    </citation>
    <scope>NUCLEOTIDE SEQUENCE [LARGE SCALE GENOMIC DNA]</scope>
    <source>
        <strain evidence="2">Uno16</strain>
    </source>
</reference>
<evidence type="ECO:0000313" key="2">
    <source>
        <dbReference type="Proteomes" id="UP000287171"/>
    </source>
</evidence>
<organism evidence="1 2">
    <name type="scientific">Dictyobacter alpinus</name>
    <dbReference type="NCBI Taxonomy" id="2014873"/>
    <lineage>
        <taxon>Bacteria</taxon>
        <taxon>Bacillati</taxon>
        <taxon>Chloroflexota</taxon>
        <taxon>Ktedonobacteria</taxon>
        <taxon>Ktedonobacterales</taxon>
        <taxon>Dictyobacteraceae</taxon>
        <taxon>Dictyobacter</taxon>
    </lineage>
</organism>
<name>A0A402B9S1_9CHLR</name>
<keyword evidence="2" id="KW-1185">Reference proteome</keyword>